<dbReference type="InterPro" id="IPR036250">
    <property type="entry name" value="AcylCo_DH-like_C"/>
</dbReference>
<comment type="similarity">
    <text evidence="2">Belongs to the acyl-CoA dehydrogenase family.</text>
</comment>
<dbReference type="SUPFAM" id="SSF47203">
    <property type="entry name" value="Acyl-CoA dehydrogenase C-terminal domain-like"/>
    <property type="match status" value="1"/>
</dbReference>
<dbReference type="EC" id="1.3.99.-" evidence="6"/>
<dbReference type="InterPro" id="IPR037069">
    <property type="entry name" value="AcylCoA_DH/ox_N_sf"/>
</dbReference>
<dbReference type="Gene3D" id="2.40.110.10">
    <property type="entry name" value="Butyryl-CoA Dehydrogenase, subunit A, domain 2"/>
    <property type="match status" value="1"/>
</dbReference>
<feature type="domain" description="Acyl-CoA dehydrogenase/oxidase C-terminal" evidence="5">
    <location>
        <begin position="240"/>
        <end position="348"/>
    </location>
</feature>
<gene>
    <name evidence="6" type="ORF">ASN_2824</name>
</gene>
<dbReference type="Gene3D" id="1.10.540.10">
    <property type="entry name" value="Acyl-CoA dehydrogenase/oxidase, N-terminal domain"/>
    <property type="match status" value="1"/>
</dbReference>
<protein>
    <submittedName>
        <fullName evidence="6">Acyl-CoA dehydrogenase</fullName>
        <ecNumber evidence="6">1.3.99.-</ecNumber>
    </submittedName>
</protein>
<dbReference type="Pfam" id="PF00441">
    <property type="entry name" value="Acyl-CoA_dh_1"/>
    <property type="match status" value="1"/>
</dbReference>
<comment type="cofactor">
    <cofactor evidence="1">
        <name>FAD</name>
        <dbReference type="ChEBI" id="CHEBI:57692"/>
    </cofactor>
</comment>
<evidence type="ECO:0000313" key="6">
    <source>
        <dbReference type="EMBL" id="CEF42084.1"/>
    </source>
</evidence>
<dbReference type="RefSeq" id="WP_058988421.1">
    <property type="nucleotide sequence ID" value="NZ_LN606600.1"/>
</dbReference>
<sequence length="377" mass="40170">MPVCYLPEKTQDIAAFRSALKRLCAAHPSDISGGEEGAFPSVLLDQLTQLGALSAALPVKNGGLGLHESPEGMLGLIDLLRISGRLSLSLGRCLEGHINVVRLVSLYGSDTQRNALAAFVKQGVLGGIWVTDGAPPVTLELTATGYQLKGAKGFCSGVRQVGMALITARNALGQDVMVLVSTDEPERIGKGPGHLTGMAGSGTGAYNFTGMEISPDAIIGRPGDYLRQPEFSAGAWRGSAVALGGMDVLVDLMRQELQARGRAENPHQQRRIGEALILRETASLWVHRAARAVYGTPAEPEECAAMVNLARIAVEQAGVQLITLVQQALGLSAFIRGKRVEQTLRDLATYLRQPAPDETLTEAAAWFADREWPEDKS</sequence>
<keyword evidence="7" id="KW-1185">Reference proteome</keyword>
<name>A0A0U5EXR0_9PROT</name>
<dbReference type="InterPro" id="IPR009075">
    <property type="entry name" value="AcylCo_DH/oxidase_C"/>
</dbReference>
<dbReference type="SUPFAM" id="SSF56645">
    <property type="entry name" value="Acyl-CoA dehydrogenase NM domain-like"/>
    <property type="match status" value="1"/>
</dbReference>
<evidence type="ECO:0000313" key="7">
    <source>
        <dbReference type="Proteomes" id="UP000056109"/>
    </source>
</evidence>
<evidence type="ECO:0000256" key="3">
    <source>
        <dbReference type="ARBA" id="ARBA00022630"/>
    </source>
</evidence>
<dbReference type="Gene3D" id="1.20.140.10">
    <property type="entry name" value="Butyryl-CoA Dehydrogenase, subunit A, domain 3"/>
    <property type="match status" value="1"/>
</dbReference>
<dbReference type="GeneID" id="34783791"/>
<evidence type="ECO:0000256" key="4">
    <source>
        <dbReference type="ARBA" id="ARBA00022827"/>
    </source>
</evidence>
<evidence type="ECO:0000259" key="5">
    <source>
        <dbReference type="Pfam" id="PF00441"/>
    </source>
</evidence>
<dbReference type="AlphaFoldDB" id="A0A0U5EXR0"/>
<dbReference type="PANTHER" id="PTHR43884:SF12">
    <property type="entry name" value="ISOVALERYL-COA DEHYDROGENASE, MITOCHONDRIAL-RELATED"/>
    <property type="match status" value="1"/>
</dbReference>
<keyword evidence="3" id="KW-0285">Flavoprotein</keyword>
<dbReference type="PANTHER" id="PTHR43884">
    <property type="entry name" value="ACYL-COA DEHYDROGENASE"/>
    <property type="match status" value="1"/>
</dbReference>
<evidence type="ECO:0000256" key="2">
    <source>
        <dbReference type="ARBA" id="ARBA00009347"/>
    </source>
</evidence>
<organism evidence="6 7">
    <name type="scientific">Acetobacter senegalensis</name>
    <dbReference type="NCBI Taxonomy" id="446692"/>
    <lineage>
        <taxon>Bacteria</taxon>
        <taxon>Pseudomonadati</taxon>
        <taxon>Pseudomonadota</taxon>
        <taxon>Alphaproteobacteria</taxon>
        <taxon>Acetobacterales</taxon>
        <taxon>Acetobacteraceae</taxon>
        <taxon>Acetobacter</taxon>
    </lineage>
</organism>
<dbReference type="InterPro" id="IPR009100">
    <property type="entry name" value="AcylCoA_DH/oxidase_NM_dom_sf"/>
</dbReference>
<accession>A0A0U5EXR0</accession>
<dbReference type="GO" id="GO:0003995">
    <property type="term" value="F:acyl-CoA dehydrogenase activity"/>
    <property type="evidence" value="ECO:0007669"/>
    <property type="project" value="TreeGrafter"/>
</dbReference>
<dbReference type="InterPro" id="IPR046373">
    <property type="entry name" value="Acyl-CoA_Oxase/DH_mid-dom_sf"/>
</dbReference>
<dbReference type="KEGG" id="asz:ASN_2824"/>
<dbReference type="GO" id="GO:0050660">
    <property type="term" value="F:flavin adenine dinucleotide binding"/>
    <property type="evidence" value="ECO:0007669"/>
    <property type="project" value="InterPro"/>
</dbReference>
<dbReference type="EMBL" id="LN606600">
    <property type="protein sequence ID" value="CEF42084.1"/>
    <property type="molecule type" value="Genomic_DNA"/>
</dbReference>
<reference evidence="7" key="1">
    <citation type="submission" date="2014-09" db="EMBL/GenBank/DDBJ databases">
        <authorList>
            <person name="Illeghems K.G."/>
        </authorList>
    </citation>
    <scope>NUCLEOTIDE SEQUENCE [LARGE SCALE GENOMIC DNA]</scope>
    <source>
        <strain evidence="7">108B</strain>
    </source>
</reference>
<evidence type="ECO:0000256" key="1">
    <source>
        <dbReference type="ARBA" id="ARBA00001974"/>
    </source>
</evidence>
<dbReference type="PATRIC" id="fig|446692.3.peg.2968"/>
<keyword evidence="6" id="KW-0560">Oxidoreductase</keyword>
<dbReference type="Proteomes" id="UP000056109">
    <property type="component" value="Chromosome I"/>
</dbReference>
<keyword evidence="4" id="KW-0274">FAD</keyword>
<proteinExistence type="inferred from homology"/>